<dbReference type="Gene3D" id="3.30.720.110">
    <property type="match status" value="1"/>
</dbReference>
<dbReference type="InterPro" id="IPR037523">
    <property type="entry name" value="VOC_core"/>
</dbReference>
<proteinExistence type="predicted"/>
<comment type="caution">
    <text evidence="2">The sequence shown here is derived from an EMBL/GenBank/DDBJ whole genome shotgun (WGS) entry which is preliminary data.</text>
</comment>
<dbReference type="RefSeq" id="WP_106713087.1">
    <property type="nucleotide sequence ID" value="NZ_PGGO01000019.1"/>
</dbReference>
<evidence type="ECO:0000313" key="3">
    <source>
        <dbReference type="Proteomes" id="UP000241444"/>
    </source>
</evidence>
<dbReference type="EMBL" id="PGGO01000019">
    <property type="protein sequence ID" value="PSH64754.1"/>
    <property type="molecule type" value="Genomic_DNA"/>
</dbReference>
<dbReference type="PANTHER" id="PTHR34109:SF1">
    <property type="entry name" value="VOC DOMAIN-CONTAINING PROTEIN"/>
    <property type="match status" value="1"/>
</dbReference>
<dbReference type="CDD" id="cd07246">
    <property type="entry name" value="VOC_like"/>
    <property type="match status" value="1"/>
</dbReference>
<feature type="domain" description="VOC" evidence="1">
    <location>
        <begin position="4"/>
        <end position="130"/>
    </location>
</feature>
<dbReference type="PANTHER" id="PTHR34109">
    <property type="entry name" value="BNAUNNG04460D PROTEIN-RELATED"/>
    <property type="match status" value="1"/>
</dbReference>
<protein>
    <submittedName>
        <fullName evidence="2">Glyxoylase</fullName>
    </submittedName>
</protein>
<organism evidence="2 3">
    <name type="scientific">Phyllobacterium brassicacearum</name>
    <dbReference type="NCBI Taxonomy" id="314235"/>
    <lineage>
        <taxon>Bacteria</taxon>
        <taxon>Pseudomonadati</taxon>
        <taxon>Pseudomonadota</taxon>
        <taxon>Alphaproteobacteria</taxon>
        <taxon>Hyphomicrobiales</taxon>
        <taxon>Phyllobacteriaceae</taxon>
        <taxon>Phyllobacterium</taxon>
    </lineage>
</organism>
<name>A0A2P7BE59_9HYPH</name>
<evidence type="ECO:0000259" key="1">
    <source>
        <dbReference type="PROSITE" id="PS51819"/>
    </source>
</evidence>
<dbReference type="OrthoDB" id="9806868at2"/>
<dbReference type="Gene3D" id="3.30.720.120">
    <property type="match status" value="1"/>
</dbReference>
<reference evidence="3" key="1">
    <citation type="submission" date="2017-11" db="EMBL/GenBank/DDBJ databases">
        <authorList>
            <person name="Kuznetsova I."/>
            <person name="Sazanova A."/>
            <person name="Chirak E."/>
            <person name="Safronova V."/>
            <person name="Willems A."/>
        </authorList>
    </citation>
    <scope>NUCLEOTIDE SEQUENCE [LARGE SCALE GENOMIC DNA]</scope>
    <source>
        <strain evidence="3">STM 196</strain>
    </source>
</reference>
<keyword evidence="3" id="KW-1185">Reference proteome</keyword>
<gene>
    <name evidence="2" type="ORF">CU102_21140</name>
</gene>
<dbReference type="PROSITE" id="PS51819">
    <property type="entry name" value="VOC"/>
    <property type="match status" value="1"/>
</dbReference>
<sequence>MSTSISSLTPYFIVKNAPEAIDFYRRAFDAEELFRMTDPHDGRIGHAELKIGESTVMIADEYPDFGALSPDTIGGSPVTFYLATRSVDADLAQAVGAGAVILRAAAKQGYGERVAMIVDPFGHRWMLSQKIENVEPEEMQRRWNEETGA</sequence>
<dbReference type="InterPro" id="IPR004360">
    <property type="entry name" value="Glyas_Fos-R_dOase_dom"/>
</dbReference>
<evidence type="ECO:0000313" key="2">
    <source>
        <dbReference type="EMBL" id="PSH64754.1"/>
    </source>
</evidence>
<accession>A0A2P7BE59</accession>
<dbReference type="SUPFAM" id="SSF54593">
    <property type="entry name" value="Glyoxalase/Bleomycin resistance protein/Dihydroxybiphenyl dioxygenase"/>
    <property type="match status" value="1"/>
</dbReference>
<dbReference type="InterPro" id="IPR029068">
    <property type="entry name" value="Glyas_Bleomycin-R_OHBP_Dase"/>
</dbReference>
<dbReference type="Pfam" id="PF00903">
    <property type="entry name" value="Glyoxalase"/>
    <property type="match status" value="1"/>
</dbReference>
<dbReference type="AlphaFoldDB" id="A0A2P7BE59"/>
<dbReference type="Proteomes" id="UP000241444">
    <property type="component" value="Unassembled WGS sequence"/>
</dbReference>